<reference evidence="8" key="1">
    <citation type="journal article" date="2021" name="PeerJ">
        <title>Extensive microbial diversity within the chicken gut microbiome revealed by metagenomics and culture.</title>
        <authorList>
            <person name="Gilroy R."/>
            <person name="Ravi A."/>
            <person name="Getino M."/>
            <person name="Pursley I."/>
            <person name="Horton D.L."/>
            <person name="Alikhan N.F."/>
            <person name="Baker D."/>
            <person name="Gharbi K."/>
            <person name="Hall N."/>
            <person name="Watson M."/>
            <person name="Adriaenssens E.M."/>
            <person name="Foster-Nyarko E."/>
            <person name="Jarju S."/>
            <person name="Secka A."/>
            <person name="Antonio M."/>
            <person name="Oren A."/>
            <person name="Chaudhuri R.R."/>
            <person name="La Ragione R."/>
            <person name="Hildebrand F."/>
            <person name="Pallen M.J."/>
        </authorList>
    </citation>
    <scope>NUCLEOTIDE SEQUENCE</scope>
    <source>
        <strain evidence="8">ChiBcec2-3848</strain>
    </source>
</reference>
<feature type="transmembrane region" description="Helical" evidence="7">
    <location>
        <begin position="47"/>
        <end position="68"/>
    </location>
</feature>
<proteinExistence type="predicted"/>
<feature type="transmembrane region" description="Helical" evidence="7">
    <location>
        <begin position="321"/>
        <end position="346"/>
    </location>
</feature>
<dbReference type="Proteomes" id="UP000823886">
    <property type="component" value="Unassembled WGS sequence"/>
</dbReference>
<evidence type="ECO:0000256" key="6">
    <source>
        <dbReference type="ARBA" id="ARBA00023136"/>
    </source>
</evidence>
<name>A0A9D2PS54_9FIRM</name>
<protein>
    <submittedName>
        <fullName evidence="8">MFS transporter</fullName>
    </submittedName>
</protein>
<dbReference type="Gene3D" id="1.20.1250.20">
    <property type="entry name" value="MFS general substrate transporter like domains"/>
    <property type="match status" value="1"/>
</dbReference>
<dbReference type="EMBL" id="DWVZ01000198">
    <property type="protein sequence ID" value="HJC64727.1"/>
    <property type="molecule type" value="Genomic_DNA"/>
</dbReference>
<feature type="transmembrane region" description="Helical" evidence="7">
    <location>
        <begin position="173"/>
        <end position="193"/>
    </location>
</feature>
<dbReference type="InterPro" id="IPR011701">
    <property type="entry name" value="MFS"/>
</dbReference>
<comment type="caution">
    <text evidence="8">The sequence shown here is derived from an EMBL/GenBank/DDBJ whole genome shotgun (WGS) entry which is preliminary data.</text>
</comment>
<feature type="transmembrane region" description="Helical" evidence="7">
    <location>
        <begin position="105"/>
        <end position="123"/>
    </location>
</feature>
<dbReference type="Pfam" id="PF07690">
    <property type="entry name" value="MFS_1"/>
    <property type="match status" value="1"/>
</dbReference>
<evidence type="ECO:0000256" key="1">
    <source>
        <dbReference type="ARBA" id="ARBA00004651"/>
    </source>
</evidence>
<dbReference type="AlphaFoldDB" id="A0A9D2PS54"/>
<feature type="transmembrane region" description="Helical" evidence="7">
    <location>
        <begin position="226"/>
        <end position="248"/>
    </location>
</feature>
<reference evidence="8" key="2">
    <citation type="submission" date="2021-04" db="EMBL/GenBank/DDBJ databases">
        <authorList>
            <person name="Gilroy R."/>
        </authorList>
    </citation>
    <scope>NUCLEOTIDE SEQUENCE</scope>
    <source>
        <strain evidence="8">ChiBcec2-3848</strain>
    </source>
</reference>
<dbReference type="GO" id="GO:0005886">
    <property type="term" value="C:plasma membrane"/>
    <property type="evidence" value="ECO:0007669"/>
    <property type="project" value="UniProtKB-SubCell"/>
</dbReference>
<comment type="subcellular location">
    <subcellularLocation>
        <location evidence="1">Cell membrane</location>
        <topology evidence="1">Multi-pass membrane protein</topology>
    </subcellularLocation>
</comment>
<dbReference type="InterPro" id="IPR036259">
    <property type="entry name" value="MFS_trans_sf"/>
</dbReference>
<dbReference type="CDD" id="cd06173">
    <property type="entry name" value="MFS_MefA_like"/>
    <property type="match status" value="1"/>
</dbReference>
<feature type="transmembrane region" description="Helical" evidence="7">
    <location>
        <begin position="15"/>
        <end position="41"/>
    </location>
</feature>
<evidence type="ECO:0000256" key="7">
    <source>
        <dbReference type="SAM" id="Phobius"/>
    </source>
</evidence>
<evidence type="ECO:0000256" key="4">
    <source>
        <dbReference type="ARBA" id="ARBA00022692"/>
    </source>
</evidence>
<organism evidence="8 9">
    <name type="scientific">Candidatus Blautia merdavium</name>
    <dbReference type="NCBI Taxonomy" id="2838494"/>
    <lineage>
        <taxon>Bacteria</taxon>
        <taxon>Bacillati</taxon>
        <taxon>Bacillota</taxon>
        <taxon>Clostridia</taxon>
        <taxon>Lachnospirales</taxon>
        <taxon>Lachnospiraceae</taxon>
        <taxon>Blautia</taxon>
    </lineage>
</organism>
<evidence type="ECO:0000256" key="5">
    <source>
        <dbReference type="ARBA" id="ARBA00022989"/>
    </source>
</evidence>
<feature type="transmembrane region" description="Helical" evidence="7">
    <location>
        <begin position="295"/>
        <end position="315"/>
    </location>
</feature>
<evidence type="ECO:0000256" key="2">
    <source>
        <dbReference type="ARBA" id="ARBA00022448"/>
    </source>
</evidence>
<dbReference type="PANTHER" id="PTHR43266">
    <property type="entry name" value="MACROLIDE-EFFLUX PROTEIN"/>
    <property type="match status" value="1"/>
</dbReference>
<keyword evidence="6 7" id="KW-0472">Membrane</keyword>
<evidence type="ECO:0000313" key="8">
    <source>
        <dbReference type="EMBL" id="HJC64727.1"/>
    </source>
</evidence>
<evidence type="ECO:0000256" key="3">
    <source>
        <dbReference type="ARBA" id="ARBA00022475"/>
    </source>
</evidence>
<evidence type="ECO:0000313" key="9">
    <source>
        <dbReference type="Proteomes" id="UP000823886"/>
    </source>
</evidence>
<keyword evidence="5 7" id="KW-1133">Transmembrane helix</keyword>
<gene>
    <name evidence="8" type="ORF">H9753_14120</name>
</gene>
<keyword evidence="3" id="KW-1003">Cell membrane</keyword>
<keyword evidence="4 7" id="KW-0812">Transmembrane</keyword>
<dbReference type="GO" id="GO:0022857">
    <property type="term" value="F:transmembrane transporter activity"/>
    <property type="evidence" value="ECO:0007669"/>
    <property type="project" value="InterPro"/>
</dbReference>
<accession>A0A9D2PS54</accession>
<feature type="transmembrane region" description="Helical" evidence="7">
    <location>
        <begin position="268"/>
        <end position="288"/>
    </location>
</feature>
<keyword evidence="2" id="KW-0813">Transport</keyword>
<sequence length="473" mass="51730">MSEKKSGQKLFTRNFAFLILGQVSSLIGNYTLKFALSMYILEQTGSASVYAGLMAVSLIPMILLSPFGGIFADRANRRNIMVTLDTLSGIIVLAAGLFLRHGNDLLLIGALLIALSVLGAFESPTVQACVPQMLSGDQIVQGNAIVNQIQAAASLIAPFSGSIFYTAFGIQPVLLAAVVCFFLTALLECFIRLDYRKQEEKLRITAVVKGDFSDSIRFLRHDEPGVLKLLLLAALISMFLTGILVVGFPYLVRTVLGLSAEHYGAAESVMGVSAILGGIAISVIAGNLRPRYMPLFLAAAGITLLPAGFVFLVSAGAVSRYAVLMIAFGCCQVICSMFSVYAMSLIQQRTPEYLTGKIMSFAYTLSLCAQPLGQIVYNKLLKLARRFALNRSHRYLGHFLHDCGTNIFDDFVSYLMGAKRRFRVKGMLQKIPAQSDDRQEDCPSRCQTACQCLLQQDCNRDIWNNTKSRGQNR</sequence>
<feature type="transmembrane region" description="Helical" evidence="7">
    <location>
        <begin position="80"/>
        <end position="99"/>
    </location>
</feature>
<dbReference type="SUPFAM" id="SSF103473">
    <property type="entry name" value="MFS general substrate transporter"/>
    <property type="match status" value="1"/>
</dbReference>
<dbReference type="PANTHER" id="PTHR43266:SF9">
    <property type="entry name" value="PERMEASE, MAJOR FACILITATOR SUPERFAMILY-RELATED"/>
    <property type="match status" value="1"/>
</dbReference>